<accession>W7T057</accession>
<name>W7T057_9STRA</name>
<evidence type="ECO:0000313" key="2">
    <source>
        <dbReference type="EMBL" id="EWM20102.1"/>
    </source>
</evidence>
<protein>
    <submittedName>
        <fullName evidence="2">Transcription factor</fullName>
    </submittedName>
</protein>
<dbReference type="Pfam" id="PF05018">
    <property type="entry name" value="CFA20_dom"/>
    <property type="match status" value="1"/>
</dbReference>
<keyword evidence="3" id="KW-1185">Reference proteome</keyword>
<feature type="domain" description="CFA20" evidence="1">
    <location>
        <begin position="1"/>
        <end position="83"/>
    </location>
</feature>
<dbReference type="AlphaFoldDB" id="W7T057"/>
<sequence length="120" mass="13621">MFRHTFQSGFLSILYSLGNKPLQLWDKSLHNGSIKRVGDEDVSSGVLELVGENVAENFIACPADSKDQLGIKLPWLVLVVKNVRLKEWRVRKLEHVGEVWVLSGGTLYLRTSLWQHPNPL</sequence>
<reference evidence="2 3" key="1">
    <citation type="journal article" date="2014" name="Mol. Plant">
        <title>Chromosome Scale Genome Assembly and Transcriptome Profiling of Nannochloropsis gaditana in Nitrogen Depletion.</title>
        <authorList>
            <person name="Corteggiani Carpinelli E."/>
            <person name="Telatin A."/>
            <person name="Vitulo N."/>
            <person name="Forcato C."/>
            <person name="D'Angelo M."/>
            <person name="Schiavon R."/>
            <person name="Vezzi A."/>
            <person name="Giacometti G.M."/>
            <person name="Morosinotto T."/>
            <person name="Valle G."/>
        </authorList>
    </citation>
    <scope>NUCLEOTIDE SEQUENCE [LARGE SCALE GENOMIC DNA]</scope>
    <source>
        <strain evidence="2 3">B-31</strain>
    </source>
</reference>
<evidence type="ECO:0000259" key="1">
    <source>
        <dbReference type="Pfam" id="PF05018"/>
    </source>
</evidence>
<evidence type="ECO:0000313" key="3">
    <source>
        <dbReference type="Proteomes" id="UP000019335"/>
    </source>
</evidence>
<dbReference type="PANTHER" id="PTHR12458">
    <property type="entry name" value="ORF PROTEIN"/>
    <property type="match status" value="1"/>
</dbReference>
<feature type="non-terminal residue" evidence="2">
    <location>
        <position position="120"/>
    </location>
</feature>
<dbReference type="OrthoDB" id="7486196at2759"/>
<dbReference type="Proteomes" id="UP000019335">
    <property type="component" value="Unassembled WGS sequence"/>
</dbReference>
<dbReference type="EMBL" id="AZIL01003351">
    <property type="protein sequence ID" value="EWM20102.1"/>
    <property type="molecule type" value="Genomic_DNA"/>
</dbReference>
<proteinExistence type="predicted"/>
<gene>
    <name evidence="2" type="ORF">Naga_101781g1</name>
</gene>
<dbReference type="InterPro" id="IPR007714">
    <property type="entry name" value="CFA20_dom"/>
</dbReference>
<organism evidence="2 3">
    <name type="scientific">Nannochloropsis gaditana</name>
    <dbReference type="NCBI Taxonomy" id="72520"/>
    <lineage>
        <taxon>Eukaryota</taxon>
        <taxon>Sar</taxon>
        <taxon>Stramenopiles</taxon>
        <taxon>Ochrophyta</taxon>
        <taxon>Eustigmatophyceae</taxon>
        <taxon>Eustigmatales</taxon>
        <taxon>Monodopsidaceae</taxon>
        <taxon>Nannochloropsis</taxon>
    </lineage>
</organism>
<comment type="caution">
    <text evidence="2">The sequence shown here is derived from an EMBL/GenBank/DDBJ whole genome shotgun (WGS) entry which is preliminary data.</text>
</comment>
<dbReference type="InterPro" id="IPR040441">
    <property type="entry name" value="CFA20/CFAP20DC"/>
</dbReference>